<evidence type="ECO:0000256" key="2">
    <source>
        <dbReference type="ARBA" id="ARBA00022679"/>
    </source>
</evidence>
<dbReference type="PANTHER" id="PTHR37418:SF2">
    <property type="entry name" value="3-KETO-5-AMINOHEXANOATE CLEAVAGE ENZYME"/>
    <property type="match status" value="1"/>
</dbReference>
<dbReference type="Gene3D" id="3.20.20.70">
    <property type="entry name" value="Aldolase class I"/>
    <property type="match status" value="1"/>
</dbReference>
<dbReference type="EMBL" id="VCMV01000002">
    <property type="protein sequence ID" value="KAB0269480.1"/>
    <property type="molecule type" value="Genomic_DNA"/>
</dbReference>
<dbReference type="Proteomes" id="UP000325684">
    <property type="component" value="Unassembled WGS sequence"/>
</dbReference>
<proteinExistence type="predicted"/>
<dbReference type="OrthoDB" id="9805277at2"/>
<dbReference type="AlphaFoldDB" id="A0A5N3PIC1"/>
<dbReference type="RefSeq" id="WP_150941745.1">
    <property type="nucleotide sequence ID" value="NZ_VCMV01000002.1"/>
</dbReference>
<comment type="cofactor">
    <cofactor evidence="1">
        <name>Zn(2+)</name>
        <dbReference type="ChEBI" id="CHEBI:29105"/>
    </cofactor>
</comment>
<keyword evidence="3" id="KW-0479">Metal-binding</keyword>
<comment type="caution">
    <text evidence="5">The sequence shown here is derived from an EMBL/GenBank/DDBJ whole genome shotgun (WGS) entry which is preliminary data.</text>
</comment>
<reference evidence="5 6" key="1">
    <citation type="journal article" date="2019" name="Microorganisms">
        <title>Genome Insights into the Novel Species Microvirga brassicacearum, a Rapeseed Endophyte with Biotechnological Potential.</title>
        <authorList>
            <person name="Jimenez-Gomez A."/>
            <person name="Saati-Santamaria Z."/>
            <person name="Igual J.M."/>
            <person name="Rivas R."/>
            <person name="Mateos P.F."/>
            <person name="Garcia-Fraile P."/>
        </authorList>
    </citation>
    <scope>NUCLEOTIDE SEQUENCE [LARGE SCALE GENOMIC DNA]</scope>
    <source>
        <strain evidence="5 6">CDVBN77</strain>
    </source>
</reference>
<sequence>MTGAVIITVAPNGARRLKRDHPRIPLTMAEIGRDAAQCVEAGAAMIHVHVRDAEGAHILDADAYRDSTREIRAQVGAAPIVQITTESVGRYAPRQQMEVVEQVRPEAVSIALRELMPEPGAEREGSAFLHRLAGGECLVQHILYDSGDVMRFQDLVAEGAIPPSHASVLFVLGRYTAGQQSDPRDLLPFLDAWRLDLPWITCAFGKREAACVISAAAMGGHARVGFENNLHMPDGEMAPDNAALVRCVVVGTSAIGLRPASPDEARQVLSKP</sequence>
<dbReference type="Pfam" id="PF05853">
    <property type="entry name" value="BKACE"/>
    <property type="match status" value="1"/>
</dbReference>
<keyword evidence="2" id="KW-0808">Transferase</keyword>
<dbReference type="PANTHER" id="PTHR37418">
    <property type="entry name" value="3-KETO-5-AMINOHEXANOATE CLEAVAGE ENZYME-RELATED"/>
    <property type="match status" value="1"/>
</dbReference>
<keyword evidence="6" id="KW-1185">Reference proteome</keyword>
<evidence type="ECO:0000313" key="5">
    <source>
        <dbReference type="EMBL" id="KAB0269480.1"/>
    </source>
</evidence>
<dbReference type="GO" id="GO:0046872">
    <property type="term" value="F:metal ion binding"/>
    <property type="evidence" value="ECO:0007669"/>
    <property type="project" value="UniProtKB-KW"/>
</dbReference>
<protein>
    <submittedName>
        <fullName evidence="5">3-keto-5-aminohexanoate cleavage protein</fullName>
    </submittedName>
</protein>
<evidence type="ECO:0000256" key="3">
    <source>
        <dbReference type="ARBA" id="ARBA00022723"/>
    </source>
</evidence>
<accession>A0A5N3PIC1</accession>
<dbReference type="InterPro" id="IPR013785">
    <property type="entry name" value="Aldolase_TIM"/>
</dbReference>
<evidence type="ECO:0000256" key="1">
    <source>
        <dbReference type="ARBA" id="ARBA00001947"/>
    </source>
</evidence>
<keyword evidence="4" id="KW-0862">Zinc</keyword>
<name>A0A5N3PIC1_9HYPH</name>
<evidence type="ECO:0000256" key="4">
    <source>
        <dbReference type="ARBA" id="ARBA00022833"/>
    </source>
</evidence>
<gene>
    <name evidence="5" type="ORF">FEZ63_00835</name>
</gene>
<dbReference type="InterPro" id="IPR008567">
    <property type="entry name" value="BKACE"/>
</dbReference>
<dbReference type="GO" id="GO:0043720">
    <property type="term" value="F:3-keto-5-aminohexanoate cleavage activity"/>
    <property type="evidence" value="ECO:0007669"/>
    <property type="project" value="InterPro"/>
</dbReference>
<organism evidence="5 6">
    <name type="scientific">Microvirga brassicacearum</name>
    <dbReference type="NCBI Taxonomy" id="2580413"/>
    <lineage>
        <taxon>Bacteria</taxon>
        <taxon>Pseudomonadati</taxon>
        <taxon>Pseudomonadota</taxon>
        <taxon>Alphaproteobacteria</taxon>
        <taxon>Hyphomicrobiales</taxon>
        <taxon>Methylobacteriaceae</taxon>
        <taxon>Microvirga</taxon>
    </lineage>
</organism>
<evidence type="ECO:0000313" key="6">
    <source>
        <dbReference type="Proteomes" id="UP000325684"/>
    </source>
</evidence>